<dbReference type="AlphaFoldDB" id="A0A1L9PFZ4"/>
<dbReference type="RefSeq" id="XP_040666199.1">
    <property type="nucleotide sequence ID" value="XM_040806517.1"/>
</dbReference>
<keyword evidence="3" id="KW-0963">Cytoplasm</keyword>
<organism evidence="7 8">
    <name type="scientific">Aspergillus versicolor CBS 583.65</name>
    <dbReference type="NCBI Taxonomy" id="1036611"/>
    <lineage>
        <taxon>Eukaryota</taxon>
        <taxon>Fungi</taxon>
        <taxon>Dikarya</taxon>
        <taxon>Ascomycota</taxon>
        <taxon>Pezizomycotina</taxon>
        <taxon>Eurotiomycetes</taxon>
        <taxon>Eurotiomycetidae</taxon>
        <taxon>Eurotiales</taxon>
        <taxon>Aspergillaceae</taxon>
        <taxon>Aspergillus</taxon>
        <taxon>Aspergillus subgen. Nidulantes</taxon>
    </lineage>
</organism>
<dbReference type="VEuPathDB" id="FungiDB:ASPVEDRAFT_128107"/>
<dbReference type="EMBL" id="KV878127">
    <property type="protein sequence ID" value="OJJ00437.1"/>
    <property type="molecule type" value="Genomic_DNA"/>
</dbReference>
<keyword evidence="4 5" id="KW-0206">Cytoskeleton</keyword>
<dbReference type="GO" id="GO:0030833">
    <property type="term" value="P:regulation of actin filament polymerization"/>
    <property type="evidence" value="ECO:0007669"/>
    <property type="project" value="InterPro"/>
</dbReference>
<name>A0A1L9PFZ4_ASPVE</name>
<dbReference type="GO" id="GO:0005885">
    <property type="term" value="C:Arp2/3 protein complex"/>
    <property type="evidence" value="ECO:0007669"/>
    <property type="project" value="InterPro"/>
</dbReference>
<dbReference type="Gene3D" id="1.25.40.190">
    <property type="entry name" value="Actin-related protein 2/3 complex subunit 5"/>
    <property type="match status" value="1"/>
</dbReference>
<dbReference type="PIRSF" id="PIRSF039096">
    <property type="entry name" value="p16-ARC"/>
    <property type="match status" value="1"/>
</dbReference>
<comment type="similarity">
    <text evidence="2 5">Belongs to the ARPC5 family.</text>
</comment>
<proteinExistence type="inferred from homology"/>
<sequence>MSAINYRTINIDTLDPDSPQNFPLESLLPGTLPAPSNSGAAAQNAQQVRQLLRSGDPAAALIHVLDTAPLGGDDSAKQVHLATVIDVLQGIRQADMGRVLAGVLEGPGGVERGDCLMKYLYKGMAAGGPGSGAQSPRKSVSPQSTGFSQVQARNLGEGGGGQQMSVLLNWHEKLVELTGTGSIVRVMTDRRTV</sequence>
<feature type="compositionally biased region" description="Polar residues" evidence="6">
    <location>
        <begin position="134"/>
        <end position="152"/>
    </location>
</feature>
<evidence type="ECO:0000313" key="7">
    <source>
        <dbReference type="EMBL" id="OJJ00437.1"/>
    </source>
</evidence>
<reference evidence="8" key="1">
    <citation type="journal article" date="2017" name="Genome Biol.">
        <title>Comparative genomics reveals high biological diversity and specific adaptations in the industrially and medically important fungal genus Aspergillus.</title>
        <authorList>
            <person name="de Vries R.P."/>
            <person name="Riley R."/>
            <person name="Wiebenga A."/>
            <person name="Aguilar-Osorio G."/>
            <person name="Amillis S."/>
            <person name="Uchima C.A."/>
            <person name="Anderluh G."/>
            <person name="Asadollahi M."/>
            <person name="Askin M."/>
            <person name="Barry K."/>
            <person name="Battaglia E."/>
            <person name="Bayram O."/>
            <person name="Benocci T."/>
            <person name="Braus-Stromeyer S.A."/>
            <person name="Caldana C."/>
            <person name="Canovas D."/>
            <person name="Cerqueira G.C."/>
            <person name="Chen F."/>
            <person name="Chen W."/>
            <person name="Choi C."/>
            <person name="Clum A."/>
            <person name="Dos Santos R.A."/>
            <person name="Damasio A.R."/>
            <person name="Diallinas G."/>
            <person name="Emri T."/>
            <person name="Fekete E."/>
            <person name="Flipphi M."/>
            <person name="Freyberg S."/>
            <person name="Gallo A."/>
            <person name="Gournas C."/>
            <person name="Habgood R."/>
            <person name="Hainaut M."/>
            <person name="Harispe M.L."/>
            <person name="Henrissat B."/>
            <person name="Hilden K.S."/>
            <person name="Hope R."/>
            <person name="Hossain A."/>
            <person name="Karabika E."/>
            <person name="Karaffa L."/>
            <person name="Karanyi Z."/>
            <person name="Krasevec N."/>
            <person name="Kuo A."/>
            <person name="Kusch H."/>
            <person name="LaButti K."/>
            <person name="Lagendijk E.L."/>
            <person name="Lapidus A."/>
            <person name="Levasseur A."/>
            <person name="Lindquist E."/>
            <person name="Lipzen A."/>
            <person name="Logrieco A.F."/>
            <person name="MacCabe A."/>
            <person name="Maekelae M.R."/>
            <person name="Malavazi I."/>
            <person name="Melin P."/>
            <person name="Meyer V."/>
            <person name="Mielnichuk N."/>
            <person name="Miskei M."/>
            <person name="Molnar A.P."/>
            <person name="Mule G."/>
            <person name="Ngan C.Y."/>
            <person name="Orejas M."/>
            <person name="Orosz E."/>
            <person name="Ouedraogo J.P."/>
            <person name="Overkamp K.M."/>
            <person name="Park H.-S."/>
            <person name="Perrone G."/>
            <person name="Piumi F."/>
            <person name="Punt P.J."/>
            <person name="Ram A.F."/>
            <person name="Ramon A."/>
            <person name="Rauscher S."/>
            <person name="Record E."/>
            <person name="Riano-Pachon D.M."/>
            <person name="Robert V."/>
            <person name="Roehrig J."/>
            <person name="Ruller R."/>
            <person name="Salamov A."/>
            <person name="Salih N.S."/>
            <person name="Samson R.A."/>
            <person name="Sandor E."/>
            <person name="Sanguinetti M."/>
            <person name="Schuetze T."/>
            <person name="Sepcic K."/>
            <person name="Shelest E."/>
            <person name="Sherlock G."/>
            <person name="Sophianopoulou V."/>
            <person name="Squina F.M."/>
            <person name="Sun H."/>
            <person name="Susca A."/>
            <person name="Todd R.B."/>
            <person name="Tsang A."/>
            <person name="Unkles S.E."/>
            <person name="van de Wiele N."/>
            <person name="van Rossen-Uffink D."/>
            <person name="Oliveira J.V."/>
            <person name="Vesth T.C."/>
            <person name="Visser J."/>
            <person name="Yu J.-H."/>
            <person name="Zhou M."/>
            <person name="Andersen M.R."/>
            <person name="Archer D.B."/>
            <person name="Baker S.E."/>
            <person name="Benoit I."/>
            <person name="Brakhage A.A."/>
            <person name="Braus G.H."/>
            <person name="Fischer R."/>
            <person name="Frisvad J.C."/>
            <person name="Goldman G.H."/>
            <person name="Houbraken J."/>
            <person name="Oakley B."/>
            <person name="Pocsi I."/>
            <person name="Scazzocchio C."/>
            <person name="Seiboth B."/>
            <person name="vanKuyk P.A."/>
            <person name="Wortman J."/>
            <person name="Dyer P.S."/>
            <person name="Grigoriev I.V."/>
        </authorList>
    </citation>
    <scope>NUCLEOTIDE SEQUENCE [LARGE SCALE GENOMIC DNA]</scope>
    <source>
        <strain evidence="8">CBS 583.65</strain>
    </source>
</reference>
<evidence type="ECO:0000256" key="6">
    <source>
        <dbReference type="SAM" id="MobiDB-lite"/>
    </source>
</evidence>
<dbReference type="GeneID" id="63722028"/>
<dbReference type="Proteomes" id="UP000184073">
    <property type="component" value="Unassembled WGS sequence"/>
</dbReference>
<dbReference type="PANTHER" id="PTHR12644">
    <property type="entry name" value="ARP2/3 COMPLEX 16 KD SUBUNIT P16-ARC"/>
    <property type="match status" value="1"/>
</dbReference>
<evidence type="ECO:0000256" key="4">
    <source>
        <dbReference type="ARBA" id="ARBA00023212"/>
    </source>
</evidence>
<dbReference type="InterPro" id="IPR036743">
    <property type="entry name" value="ARPC5_sf"/>
</dbReference>
<dbReference type="STRING" id="1036611.A0A1L9PFZ4"/>
<evidence type="ECO:0000256" key="5">
    <source>
        <dbReference type="RuleBase" id="RU004301"/>
    </source>
</evidence>
<comment type="subcellular location">
    <subcellularLocation>
        <location evidence="1">Cytoplasm</location>
        <location evidence="1">Cytoskeleton</location>
    </subcellularLocation>
</comment>
<dbReference type="GO" id="GO:0034314">
    <property type="term" value="P:Arp2/3 complex-mediated actin nucleation"/>
    <property type="evidence" value="ECO:0007669"/>
    <property type="project" value="InterPro"/>
</dbReference>
<evidence type="ECO:0000256" key="3">
    <source>
        <dbReference type="ARBA" id="ARBA00022490"/>
    </source>
</evidence>
<evidence type="ECO:0000256" key="2">
    <source>
        <dbReference type="ARBA" id="ARBA00006084"/>
    </source>
</evidence>
<evidence type="ECO:0000313" key="8">
    <source>
        <dbReference type="Proteomes" id="UP000184073"/>
    </source>
</evidence>
<dbReference type="SUPFAM" id="SSF69103">
    <property type="entry name" value="Arp2/3 complex 16 kDa subunit ARPC5"/>
    <property type="match status" value="1"/>
</dbReference>
<dbReference type="InterPro" id="IPR006789">
    <property type="entry name" value="ARPC5"/>
</dbReference>
<gene>
    <name evidence="7" type="ORF">ASPVEDRAFT_128107</name>
</gene>
<keyword evidence="8" id="KW-1185">Reference proteome</keyword>
<dbReference type="OrthoDB" id="429520at2759"/>
<protein>
    <recommendedName>
        <fullName evidence="5">Actin-related protein 2/3 complex subunit 5</fullName>
    </recommendedName>
</protein>
<evidence type="ECO:0000256" key="1">
    <source>
        <dbReference type="ARBA" id="ARBA00004245"/>
    </source>
</evidence>
<feature type="region of interest" description="Disordered" evidence="6">
    <location>
        <begin position="127"/>
        <end position="155"/>
    </location>
</feature>
<dbReference type="Pfam" id="PF04699">
    <property type="entry name" value="P16-Arc"/>
    <property type="match status" value="1"/>
</dbReference>
<comment type="function">
    <text evidence="5">Functions as component of the Arp2/3 complex which is involved in regulation of actin polymerization and together with an activating nucleation-promoting factor (NPF) mediates the formation of branched actin networks. Arp2/3 complex plays a critical role in the control of cell morphogenesis via the modulation of cell polarity development.</text>
</comment>
<accession>A0A1L9PFZ4</accession>